<keyword evidence="2" id="KW-0472">Membrane</keyword>
<dbReference type="Proteomes" id="UP001221898">
    <property type="component" value="Unassembled WGS sequence"/>
</dbReference>
<dbReference type="InterPro" id="IPR001507">
    <property type="entry name" value="ZP_dom"/>
</dbReference>
<evidence type="ECO:0000313" key="4">
    <source>
        <dbReference type="EMBL" id="KAJ8416654.1"/>
    </source>
</evidence>
<dbReference type="AlphaFoldDB" id="A0AAD7X261"/>
<feature type="transmembrane region" description="Helical" evidence="2">
    <location>
        <begin position="40"/>
        <end position="60"/>
    </location>
</feature>
<dbReference type="EMBL" id="JAINUG010000005">
    <property type="protein sequence ID" value="KAJ8416654.1"/>
    <property type="molecule type" value="Genomic_DNA"/>
</dbReference>
<sequence length="801" mass="91928">MNGKKRKKKSKTNCVPTFAFPVTMPYDVIIVSCQKKVRNLLRLPSLLFLCVLPTCVPTTVPVGTFRTECHDHHFWLTIKSSFLGHMVRFDIEDRGSVLFLSHQRAAECGYTMVFNSRGDLVLRASFLACHVDNKKDTEYRLHMWFVNKEADGKDTAYPVLLSCHLQQPWSPRQIVCEENYMEVSVKKEIPAAYHQGLEWMEPPILASEEEEGDELKEWQVAFHKPEYPGEESMPLRDAQAMGYYINTTDTRIVLRCPYSTTMSYTLQERGVPVEVVSATLLYRHMWRVLKVDVSVACAISKATVDRDHMVATFPQVLPPLVKGRFRDRGVKIGMDTHLLSECSIQEQGYKIEVWNGVVEIRIPFGAEGVYVKSRVVDKQFAQSWSVDLFYLHQWEDGQWNWTRQLSFRPLKTLYVPQTLKLINNTVPSQEMFLVTLGTLPRDVSLRSVTIGDEPLSLMEALELGLKISLVPFINGTHDYLLQAPFSHPLISQESIDGGYRRYTLRITFALDISPHAEVFYHHGTVVSDLRDVVLPRLEGKCTDEGVLVLLYYGNQDFQWEMYLGHRRLDWELVDLGGYVIETEEDYFSVELPLYSLGMTFEDLRLQGLVARVEASLVNVETMRVEYTFIQRCTFPLKELLVCLPEGKIVVVADTSRTTPPIEPHLTTLLDQSCGPIDSDSTRALFSFRVDSCGTIRTLEGNRLVYENEVTYREKLLPTPDPLTYQKPRYRLTIQCRYPANDNRTRAILHPFDPALTPPTGPIMEDSSHGRSLKAKENQGTQRREKKREWVSKQKRSTSPLC</sequence>
<proteinExistence type="predicted"/>
<dbReference type="InterPro" id="IPR058876">
    <property type="entry name" value="Ig-like_ZP"/>
</dbReference>
<feature type="domain" description="ZP" evidence="3">
    <location>
        <begin position="641"/>
        <end position="801"/>
    </location>
</feature>
<dbReference type="Pfam" id="PF23736">
    <property type="entry name" value="Ig_ZP2"/>
    <property type="match status" value="1"/>
</dbReference>
<dbReference type="PANTHER" id="PTHR47130:SF1">
    <property type="entry name" value="ZP DOMAIN-CONTAINING PROTEIN"/>
    <property type="match status" value="1"/>
</dbReference>
<dbReference type="PROSITE" id="PS51034">
    <property type="entry name" value="ZP_2"/>
    <property type="match status" value="1"/>
</dbReference>
<reference evidence="4" key="1">
    <citation type="journal article" date="2023" name="Science">
        <title>Genome structures resolve the early diversification of teleost fishes.</title>
        <authorList>
            <person name="Parey E."/>
            <person name="Louis A."/>
            <person name="Montfort J."/>
            <person name="Bouchez O."/>
            <person name="Roques C."/>
            <person name="Iampietro C."/>
            <person name="Lluch J."/>
            <person name="Castinel A."/>
            <person name="Donnadieu C."/>
            <person name="Desvignes T."/>
            <person name="Floi Bucao C."/>
            <person name="Jouanno E."/>
            <person name="Wen M."/>
            <person name="Mejri S."/>
            <person name="Dirks R."/>
            <person name="Jansen H."/>
            <person name="Henkel C."/>
            <person name="Chen W.J."/>
            <person name="Zahm M."/>
            <person name="Cabau C."/>
            <person name="Klopp C."/>
            <person name="Thompson A.W."/>
            <person name="Robinson-Rechavi M."/>
            <person name="Braasch I."/>
            <person name="Lecointre G."/>
            <person name="Bobe J."/>
            <person name="Postlethwait J.H."/>
            <person name="Berthelot C."/>
            <person name="Roest Crollius H."/>
            <person name="Guiguen Y."/>
        </authorList>
    </citation>
    <scope>NUCLEOTIDE SEQUENCE</scope>
    <source>
        <strain evidence="4">NC1722</strain>
    </source>
</reference>
<dbReference type="Gene3D" id="2.60.40.3210">
    <property type="entry name" value="Zona pellucida, ZP-N domain"/>
    <property type="match status" value="1"/>
</dbReference>
<comment type="caution">
    <text evidence="4">The sequence shown here is derived from an EMBL/GenBank/DDBJ whole genome shotgun (WGS) entry which is preliminary data.</text>
</comment>
<evidence type="ECO:0000313" key="5">
    <source>
        <dbReference type="Proteomes" id="UP001221898"/>
    </source>
</evidence>
<name>A0AAD7X261_9TELE</name>
<dbReference type="Pfam" id="PF26562">
    <property type="entry name" value="Ig-like"/>
    <property type="match status" value="1"/>
</dbReference>
<dbReference type="InterPro" id="IPR055356">
    <property type="entry name" value="ZP-N"/>
</dbReference>
<feature type="region of interest" description="Disordered" evidence="1">
    <location>
        <begin position="751"/>
        <end position="801"/>
    </location>
</feature>
<feature type="compositionally biased region" description="Basic and acidic residues" evidence="1">
    <location>
        <begin position="765"/>
        <end position="776"/>
    </location>
</feature>
<dbReference type="InterPro" id="IPR057638">
    <property type="entry name" value="Ig_ZP2_2nd"/>
</dbReference>
<evidence type="ECO:0000259" key="3">
    <source>
        <dbReference type="PROSITE" id="PS51034"/>
    </source>
</evidence>
<protein>
    <recommendedName>
        <fullName evidence="3">ZP domain-containing protein</fullName>
    </recommendedName>
</protein>
<keyword evidence="5" id="KW-1185">Reference proteome</keyword>
<evidence type="ECO:0000256" key="1">
    <source>
        <dbReference type="SAM" id="MobiDB-lite"/>
    </source>
</evidence>
<keyword evidence="2" id="KW-0812">Transmembrane</keyword>
<organism evidence="4 5">
    <name type="scientific">Aldrovandia affinis</name>
    <dbReference type="NCBI Taxonomy" id="143900"/>
    <lineage>
        <taxon>Eukaryota</taxon>
        <taxon>Metazoa</taxon>
        <taxon>Chordata</taxon>
        <taxon>Craniata</taxon>
        <taxon>Vertebrata</taxon>
        <taxon>Euteleostomi</taxon>
        <taxon>Actinopterygii</taxon>
        <taxon>Neopterygii</taxon>
        <taxon>Teleostei</taxon>
        <taxon>Notacanthiformes</taxon>
        <taxon>Halosauridae</taxon>
        <taxon>Aldrovandia</taxon>
    </lineage>
</organism>
<accession>A0AAD7X261</accession>
<dbReference type="PANTHER" id="PTHR47130">
    <property type="entry name" value="SI:DKEY-19B23.11-RELATED"/>
    <property type="match status" value="1"/>
</dbReference>
<keyword evidence="2" id="KW-1133">Transmembrane helix</keyword>
<dbReference type="Pfam" id="PF23344">
    <property type="entry name" value="ZP-N"/>
    <property type="match status" value="1"/>
</dbReference>
<gene>
    <name evidence="4" type="ORF">AAFF_G00325320</name>
</gene>
<evidence type="ECO:0000256" key="2">
    <source>
        <dbReference type="SAM" id="Phobius"/>
    </source>
</evidence>